<accession>A0ACC0QD59</accession>
<evidence type="ECO:0000313" key="2">
    <source>
        <dbReference type="Proteomes" id="UP001065298"/>
    </source>
</evidence>
<proteinExistence type="predicted"/>
<organism evidence="1 2">
    <name type="scientific">Fusarium keratoplasticum</name>
    <dbReference type="NCBI Taxonomy" id="1328300"/>
    <lineage>
        <taxon>Eukaryota</taxon>
        <taxon>Fungi</taxon>
        <taxon>Dikarya</taxon>
        <taxon>Ascomycota</taxon>
        <taxon>Pezizomycotina</taxon>
        <taxon>Sordariomycetes</taxon>
        <taxon>Hypocreomycetidae</taxon>
        <taxon>Hypocreales</taxon>
        <taxon>Nectriaceae</taxon>
        <taxon>Fusarium</taxon>
        <taxon>Fusarium solani species complex</taxon>
    </lineage>
</organism>
<name>A0ACC0QD59_9HYPO</name>
<dbReference type="Proteomes" id="UP001065298">
    <property type="component" value="Chromosome 13"/>
</dbReference>
<reference evidence="1" key="1">
    <citation type="submission" date="2022-06" db="EMBL/GenBank/DDBJ databases">
        <title>Fusarium solani species complex genomes reveal bases of compartmentalisation and animal pathogenesis.</title>
        <authorList>
            <person name="Tsai I.J."/>
        </authorList>
    </citation>
    <scope>NUCLEOTIDE SEQUENCE</scope>
    <source>
        <strain evidence="1">Fu6.1</strain>
    </source>
</reference>
<protein>
    <submittedName>
        <fullName evidence="1">Alpha-ketoglutarate dependent xanthine dioxygenase</fullName>
    </submittedName>
</protein>
<gene>
    <name evidence="1" type="ORF">NCS57_01444200</name>
</gene>
<comment type="caution">
    <text evidence="1">The sequence shown here is derived from an EMBL/GenBank/DDBJ whole genome shotgun (WGS) entry which is preliminary data.</text>
</comment>
<keyword evidence="2" id="KW-1185">Reference proteome</keyword>
<keyword evidence="1" id="KW-0560">Oxidoreductase</keyword>
<keyword evidence="1" id="KW-0223">Dioxygenase</keyword>
<sequence>MGSLGIHTSPLPKPFEESIIDFGVQLSGIDIENLNDKSFSILRSALYRHNVMLIKNQHGLSPQAQFELTRRFDPEASVYSHGKGLDKRSVLHKDLTIVPTQPQVQIIGHGSVEFFEGLRNLKLTPSPPILS</sequence>
<dbReference type="EMBL" id="CM046515">
    <property type="protein sequence ID" value="KAI8649081.1"/>
    <property type="molecule type" value="Genomic_DNA"/>
</dbReference>
<evidence type="ECO:0000313" key="1">
    <source>
        <dbReference type="EMBL" id="KAI8649081.1"/>
    </source>
</evidence>